<dbReference type="AlphaFoldDB" id="A0A2K9NHN9"/>
<sequence length="414" mass="43920">MPADLRENVMALEGGEPRLLERLVGLGGDEQALAWYPLDAGVLVVVNRINSRTHTLYLIESHILAHGQGGARVPMLGELPAPDTWLAAPAVGKGGFLLAAKGATAVKLFCSPSLRQGGALVEVPMPDQHEVVGHVVDCSGRFVVALRQSGRISLVRGFGLERWQQGPLLTDALNPTAGIVMGVIEGGGFWLTDGVTILHWHDNPAGAPDTVLTVPDGTLLPDTMRERLNHHRLSHLGARQVGGAKPAAHLYLPTIVESHGVACLPLVPDGRPNLLAKINGRSSFSAIDTATGGLILGDERQIECLLPDGTTAWRIRDIDVRPVPPLRIGDQILTMSGLSGIGAANTGREATLSLWKQDTASQGPEVQRHLSGSVKSNFPPLLVGNCVIYATETKGGMRVRMFELPVASETGGVE</sequence>
<reference evidence="1 2" key="1">
    <citation type="submission" date="2017-12" db="EMBL/GenBank/DDBJ databases">
        <title>Genomes of bacteria within cyanobacterial aggregates.</title>
        <authorList>
            <person name="Cai H."/>
        </authorList>
    </citation>
    <scope>NUCLEOTIDE SEQUENCE [LARGE SCALE GENOMIC DNA]</scope>
    <source>
        <strain evidence="1 2">TH16</strain>
    </source>
</reference>
<keyword evidence="2" id="KW-1185">Reference proteome</keyword>
<proteinExistence type="predicted"/>
<evidence type="ECO:0000313" key="1">
    <source>
        <dbReference type="EMBL" id="AUN32593.1"/>
    </source>
</evidence>
<dbReference type="Proteomes" id="UP000234752">
    <property type="component" value="Chromosome eg_2"/>
</dbReference>
<accession>A0A2K9NHN9</accession>
<dbReference type="KEGG" id="ncb:C0V82_19870"/>
<organism evidence="1 2">
    <name type="scientific">Niveispirillum cyanobacteriorum</name>
    <dbReference type="NCBI Taxonomy" id="1612173"/>
    <lineage>
        <taxon>Bacteria</taxon>
        <taxon>Pseudomonadati</taxon>
        <taxon>Pseudomonadota</taxon>
        <taxon>Alphaproteobacteria</taxon>
        <taxon>Rhodospirillales</taxon>
        <taxon>Azospirillaceae</taxon>
        <taxon>Niveispirillum</taxon>
    </lineage>
</organism>
<gene>
    <name evidence="1" type="ORF">C0V82_19870</name>
</gene>
<name>A0A2K9NHN9_9PROT</name>
<protein>
    <submittedName>
        <fullName evidence="1">Uncharacterized protein</fullName>
    </submittedName>
</protein>
<dbReference type="EMBL" id="CP025612">
    <property type="protein sequence ID" value="AUN32593.1"/>
    <property type="molecule type" value="Genomic_DNA"/>
</dbReference>
<evidence type="ECO:0000313" key="2">
    <source>
        <dbReference type="Proteomes" id="UP000234752"/>
    </source>
</evidence>